<evidence type="ECO:0000256" key="1">
    <source>
        <dbReference type="SAM" id="Phobius"/>
    </source>
</evidence>
<proteinExistence type="predicted"/>
<keyword evidence="1" id="KW-0812">Transmembrane</keyword>
<evidence type="ECO:0000313" key="2">
    <source>
        <dbReference type="EMBL" id="TYC62276.1"/>
    </source>
</evidence>
<dbReference type="EMBL" id="SDKK01000001">
    <property type="protein sequence ID" value="TYC62276.1"/>
    <property type="molecule type" value="Genomic_DNA"/>
</dbReference>
<feature type="transmembrane region" description="Helical" evidence="1">
    <location>
        <begin position="100"/>
        <end position="122"/>
    </location>
</feature>
<sequence>MSLLWPERITLHIAPDALQLRRGGAAPVSVAGGWAESLAAVAALPRFARVHVTVADRHARYLRLVWPEGIQRAERAAFVAHRFETVFGAGPWVTLADRDALGGVCLAAAVPGALLMALNAWAAARRLRIASIEPAFVADYRRHCRRFRGDGALARLEAGRITLGVWHAGQWRALRSQPVGQADAGAAALCLAALLASLPPEEGLSGGTLYLAGGLPAPDLLPPGWTCARVEEAR</sequence>
<protein>
    <submittedName>
        <fullName evidence="2">Uncharacterized protein</fullName>
    </submittedName>
</protein>
<organism evidence="2 3">
    <name type="scientific">Zoogloea oleivorans</name>
    <dbReference type="NCBI Taxonomy" id="1552750"/>
    <lineage>
        <taxon>Bacteria</taxon>
        <taxon>Pseudomonadati</taxon>
        <taxon>Pseudomonadota</taxon>
        <taxon>Betaproteobacteria</taxon>
        <taxon>Rhodocyclales</taxon>
        <taxon>Zoogloeaceae</taxon>
        <taxon>Zoogloea</taxon>
    </lineage>
</organism>
<keyword evidence="3" id="KW-1185">Reference proteome</keyword>
<comment type="caution">
    <text evidence="2">The sequence shown here is derived from an EMBL/GenBank/DDBJ whole genome shotgun (WGS) entry which is preliminary data.</text>
</comment>
<dbReference type="RefSeq" id="WP_148577365.1">
    <property type="nucleotide sequence ID" value="NZ_SDKK01000001.1"/>
</dbReference>
<dbReference type="OrthoDB" id="9179215at2"/>
<keyword evidence="1" id="KW-1133">Transmembrane helix</keyword>
<name>A0A6C2D839_9RHOO</name>
<dbReference type="AlphaFoldDB" id="A0A6C2D839"/>
<reference evidence="2 3" key="1">
    <citation type="submission" date="2019-01" db="EMBL/GenBank/DDBJ databases">
        <title>Zoogloea oleivorans genome sequencing and assembly.</title>
        <authorList>
            <person name="Tancsics A."/>
            <person name="Farkas M."/>
            <person name="Kriszt B."/>
            <person name="Maroti G."/>
            <person name="Horvath B."/>
        </authorList>
    </citation>
    <scope>NUCLEOTIDE SEQUENCE [LARGE SCALE GENOMIC DNA]</scope>
    <source>
        <strain evidence="2 3">Buc</strain>
    </source>
</reference>
<evidence type="ECO:0000313" key="3">
    <source>
        <dbReference type="Proteomes" id="UP000389128"/>
    </source>
</evidence>
<gene>
    <name evidence="2" type="ORF">ETQ85_01615</name>
</gene>
<keyword evidence="1" id="KW-0472">Membrane</keyword>
<accession>A0A6C2D839</accession>
<dbReference type="Proteomes" id="UP000389128">
    <property type="component" value="Unassembled WGS sequence"/>
</dbReference>